<feature type="region of interest" description="Disordered" evidence="1">
    <location>
        <begin position="392"/>
        <end position="483"/>
    </location>
</feature>
<gene>
    <name evidence="2" type="ORF">TTHERM_00790510</name>
</gene>
<protein>
    <submittedName>
        <fullName evidence="2">Uncharacterized protein</fullName>
    </submittedName>
</protein>
<dbReference type="HOGENOM" id="CLU_316316_0_0_1"/>
<sequence>MIREVPNRYEKLNFSSDDIQKQLETQSQGSPECQGGISQGTINPIASNLIINSKESESMLDSQQSSSSPSQNVSLRADSNKTSRGSSASQQEKSIDQNYDDLSPSKRPAYANSNNKNGNANIIKQVFFKKLPTNSNNCSQYSLIKESLTNPFTQFKSKKSYYVESNPQNIRKRRLLSFHGEETGEFRELVTFLDKAKQGDEMPAHKMIRKNSCCCQNCGAKTTKEVKLDKLIPKFKPTQVIKMMYRRAFQKTISNVSKINKFFRSKLSIRTNNNNHFLFGEKKASPTKFIRQSTFKISPKSTEKVKQPQQKAGQRDLTENLQKLSSLNMVRHREGQLQQQSSGSQNESPLSINEQRSKKMNPTFYARNSLLVYSNGDQNTAFLSKLQQSASPFKKSSFQNNPQSNSEQPIQQQSANSNKNPQSPLQNIEVDKQAPPLLSNTSSGLSVSSSSGLNNMISNMSNNNLANNNSNQVSGSNTPQYPVKKKNNLYEKLELSKNKNNAQNIIVEDNIIDQLRQETKIGNINNEFVKSVGSNIIRQSLSNLPKDQQDQESDRLKSKRTLVILEDVSETAQNQEQEKVNKNLYGQSFYLNIPKLSNKYMNPVLFQLRSVSQNNQKKTGNQNLQSAFHLKTLADIPTDISIDKHQKFLINQSTPIFDTKSTTQTPDLGKFNQNNKSSTHYNQNTLKSFASMQNLKKVNKNSISGQNEFSTKKNESNLKNNMAEGSKKLQMKRYQKSSSQSSSQQFNSVYLQKSMSSCTQLSASKQKILFQNRPPFNLSLKNDSVRNNEIITLPIKLQDTQSKTQKSKLFDRIFNQKASLPEINIGSKNQSHIRDIQSQPGMQKDQNQQKNSESEFSQAHNQSFDNFSKGFLSPIKLTNKKKNVKSKSISSQNKNIFDAVELFLKKGNNNASYQHQLYINQNN</sequence>
<feature type="region of interest" description="Disordered" evidence="1">
    <location>
        <begin position="839"/>
        <end position="859"/>
    </location>
</feature>
<dbReference type="EMBL" id="GG662316">
    <property type="protein sequence ID" value="EAS05904.1"/>
    <property type="molecule type" value="Genomic_DNA"/>
</dbReference>
<feature type="region of interest" description="Disordered" evidence="1">
    <location>
        <begin position="700"/>
        <end position="719"/>
    </location>
</feature>
<feature type="region of interest" description="Disordered" evidence="1">
    <location>
        <begin position="56"/>
        <end position="116"/>
    </location>
</feature>
<feature type="region of interest" description="Disordered" evidence="1">
    <location>
        <begin position="659"/>
        <end position="681"/>
    </location>
</feature>
<keyword evidence="3" id="KW-1185">Reference proteome</keyword>
<evidence type="ECO:0000313" key="3">
    <source>
        <dbReference type="Proteomes" id="UP000009168"/>
    </source>
</evidence>
<dbReference type="AlphaFoldDB" id="Q24DT6"/>
<dbReference type="InParanoid" id="Q24DT6"/>
<dbReference type="RefSeq" id="XP_001026149.1">
    <property type="nucleotide sequence ID" value="XM_001026149.2"/>
</dbReference>
<feature type="compositionally biased region" description="Polar residues" evidence="1">
    <location>
        <begin position="392"/>
        <end position="426"/>
    </location>
</feature>
<proteinExistence type="predicted"/>
<accession>Q24DT6</accession>
<evidence type="ECO:0000313" key="2">
    <source>
        <dbReference type="EMBL" id="EAS05904.1"/>
    </source>
</evidence>
<dbReference type="Proteomes" id="UP000009168">
    <property type="component" value="Unassembled WGS sequence"/>
</dbReference>
<feature type="compositionally biased region" description="Low complexity" evidence="1">
    <location>
        <begin position="437"/>
        <end position="471"/>
    </location>
</feature>
<dbReference type="GeneID" id="7830362"/>
<dbReference type="KEGG" id="tet:TTHERM_00790510"/>
<name>Q24DT6_TETTS</name>
<feature type="compositionally biased region" description="Polar residues" evidence="1">
    <location>
        <begin position="80"/>
        <end position="92"/>
    </location>
</feature>
<evidence type="ECO:0000256" key="1">
    <source>
        <dbReference type="SAM" id="MobiDB-lite"/>
    </source>
</evidence>
<feature type="region of interest" description="Disordered" evidence="1">
    <location>
        <begin position="297"/>
        <end position="316"/>
    </location>
</feature>
<organism evidence="2 3">
    <name type="scientific">Tetrahymena thermophila (strain SB210)</name>
    <dbReference type="NCBI Taxonomy" id="312017"/>
    <lineage>
        <taxon>Eukaryota</taxon>
        <taxon>Sar</taxon>
        <taxon>Alveolata</taxon>
        <taxon>Ciliophora</taxon>
        <taxon>Intramacronucleata</taxon>
        <taxon>Oligohymenophorea</taxon>
        <taxon>Hymenostomatida</taxon>
        <taxon>Tetrahymenina</taxon>
        <taxon>Tetrahymenidae</taxon>
        <taxon>Tetrahymena</taxon>
    </lineage>
</organism>
<feature type="compositionally biased region" description="Polar residues" evidence="1">
    <location>
        <begin position="700"/>
        <end position="709"/>
    </location>
</feature>
<reference evidence="3" key="1">
    <citation type="journal article" date="2006" name="PLoS Biol.">
        <title>Macronuclear genome sequence of the ciliate Tetrahymena thermophila, a model eukaryote.</title>
        <authorList>
            <person name="Eisen J.A."/>
            <person name="Coyne R.S."/>
            <person name="Wu M."/>
            <person name="Wu D."/>
            <person name="Thiagarajan M."/>
            <person name="Wortman J.R."/>
            <person name="Badger J.H."/>
            <person name="Ren Q."/>
            <person name="Amedeo P."/>
            <person name="Jones K.M."/>
            <person name="Tallon L.J."/>
            <person name="Delcher A.L."/>
            <person name="Salzberg S.L."/>
            <person name="Silva J.C."/>
            <person name="Haas B.J."/>
            <person name="Majoros W.H."/>
            <person name="Farzad M."/>
            <person name="Carlton J.M."/>
            <person name="Smith R.K. Jr."/>
            <person name="Garg J."/>
            <person name="Pearlman R.E."/>
            <person name="Karrer K.M."/>
            <person name="Sun L."/>
            <person name="Manning G."/>
            <person name="Elde N.C."/>
            <person name="Turkewitz A.P."/>
            <person name="Asai D.J."/>
            <person name="Wilkes D.E."/>
            <person name="Wang Y."/>
            <person name="Cai H."/>
            <person name="Collins K."/>
            <person name="Stewart B.A."/>
            <person name="Lee S.R."/>
            <person name="Wilamowska K."/>
            <person name="Weinberg Z."/>
            <person name="Ruzzo W.L."/>
            <person name="Wloga D."/>
            <person name="Gaertig J."/>
            <person name="Frankel J."/>
            <person name="Tsao C.-C."/>
            <person name="Gorovsky M.A."/>
            <person name="Keeling P.J."/>
            <person name="Waller R.F."/>
            <person name="Patron N.J."/>
            <person name="Cherry J.M."/>
            <person name="Stover N.A."/>
            <person name="Krieger C.J."/>
            <person name="del Toro C."/>
            <person name="Ryder H.F."/>
            <person name="Williamson S.C."/>
            <person name="Barbeau R.A."/>
            <person name="Hamilton E.P."/>
            <person name="Orias E."/>
        </authorList>
    </citation>
    <scope>NUCLEOTIDE SEQUENCE [LARGE SCALE GENOMIC DNA]</scope>
    <source>
        <strain evidence="3">SB210</strain>
    </source>
</reference>
<feature type="compositionally biased region" description="Low complexity" evidence="1">
    <location>
        <begin position="59"/>
        <end position="74"/>
    </location>
</feature>